<reference evidence="6 7" key="1">
    <citation type="submission" date="2019-09" db="EMBL/GenBank/DDBJ databases">
        <title>Whole genome shotgun sequencing (WGS) of Ellagibacter isourolithinifaciens DSM 104140(T) and Adlercreutzia muris DSM 29508(T).</title>
        <authorList>
            <person name="Stoll D.A."/>
            <person name="Danylec N."/>
            <person name="Huch M."/>
        </authorList>
    </citation>
    <scope>NUCLEOTIDE SEQUENCE [LARGE SCALE GENOMIC DNA]</scope>
    <source>
        <strain evidence="6 7">DSM 29508</strain>
    </source>
</reference>
<feature type="transmembrane region" description="Helical" evidence="4">
    <location>
        <begin position="74"/>
        <end position="93"/>
    </location>
</feature>
<feature type="transmembrane region" description="Helical" evidence="4">
    <location>
        <begin position="286"/>
        <end position="306"/>
    </location>
</feature>
<dbReference type="Gene3D" id="1.10.10.10">
    <property type="entry name" value="Winged helix-like DNA-binding domain superfamily/Winged helix DNA-binding domain"/>
    <property type="match status" value="1"/>
</dbReference>
<keyword evidence="4" id="KW-0812">Transmembrane</keyword>
<dbReference type="Proteomes" id="UP000479639">
    <property type="component" value="Unassembled WGS sequence"/>
</dbReference>
<feature type="transmembrane region" description="Helical" evidence="4">
    <location>
        <begin position="318"/>
        <end position="346"/>
    </location>
</feature>
<dbReference type="InterPro" id="IPR016032">
    <property type="entry name" value="Sig_transdc_resp-reg_C-effctor"/>
</dbReference>
<name>A0A7C8BS91_9ACTN</name>
<keyword evidence="1" id="KW-0805">Transcription regulation</keyword>
<dbReference type="CDD" id="cd06170">
    <property type="entry name" value="LuxR_C_like"/>
    <property type="match status" value="1"/>
</dbReference>
<feature type="transmembrane region" description="Helical" evidence="4">
    <location>
        <begin position="12"/>
        <end position="32"/>
    </location>
</feature>
<dbReference type="InterPro" id="IPR036388">
    <property type="entry name" value="WH-like_DNA-bd_sf"/>
</dbReference>
<dbReference type="PANTHER" id="PTHR44688:SF16">
    <property type="entry name" value="DNA-BINDING TRANSCRIPTIONAL ACTIVATOR DEVR_DOSR"/>
    <property type="match status" value="1"/>
</dbReference>
<dbReference type="Pfam" id="PF00196">
    <property type="entry name" value="GerE"/>
    <property type="match status" value="1"/>
</dbReference>
<feature type="transmembrane region" description="Helical" evidence="4">
    <location>
        <begin position="352"/>
        <end position="371"/>
    </location>
</feature>
<keyword evidence="2" id="KW-0238">DNA-binding</keyword>
<feature type="transmembrane region" description="Helical" evidence="4">
    <location>
        <begin position="261"/>
        <end position="280"/>
    </location>
</feature>
<keyword evidence="7" id="KW-1185">Reference proteome</keyword>
<feature type="transmembrane region" description="Helical" evidence="4">
    <location>
        <begin position="203"/>
        <end position="222"/>
    </location>
</feature>
<dbReference type="InterPro" id="IPR000792">
    <property type="entry name" value="Tscrpt_reg_LuxR_C"/>
</dbReference>
<evidence type="ECO:0000313" key="6">
    <source>
        <dbReference type="EMBL" id="KAB1651381.1"/>
    </source>
</evidence>
<organism evidence="6 7">
    <name type="scientific">Adlercreutzia muris</name>
    <dbReference type="NCBI Taxonomy" id="1796610"/>
    <lineage>
        <taxon>Bacteria</taxon>
        <taxon>Bacillati</taxon>
        <taxon>Actinomycetota</taxon>
        <taxon>Coriobacteriia</taxon>
        <taxon>Eggerthellales</taxon>
        <taxon>Eggerthellaceae</taxon>
        <taxon>Adlercreutzia</taxon>
    </lineage>
</organism>
<keyword evidence="4" id="KW-1133">Transmembrane helix</keyword>
<dbReference type="EMBL" id="WAJS01000002">
    <property type="protein sequence ID" value="KAB1651381.1"/>
    <property type="molecule type" value="Genomic_DNA"/>
</dbReference>
<feature type="transmembrane region" description="Helical" evidence="4">
    <location>
        <begin position="161"/>
        <end position="182"/>
    </location>
</feature>
<feature type="transmembrane region" description="Helical" evidence="4">
    <location>
        <begin position="134"/>
        <end position="155"/>
    </location>
</feature>
<comment type="caution">
    <text evidence="6">The sequence shown here is derived from an EMBL/GenBank/DDBJ whole genome shotgun (WGS) entry which is preliminary data.</text>
</comment>
<dbReference type="PRINTS" id="PR00038">
    <property type="entry name" value="HTHLUXR"/>
</dbReference>
<dbReference type="PROSITE" id="PS50043">
    <property type="entry name" value="HTH_LUXR_2"/>
    <property type="match status" value="1"/>
</dbReference>
<dbReference type="GO" id="GO:0006355">
    <property type="term" value="P:regulation of DNA-templated transcription"/>
    <property type="evidence" value="ECO:0007669"/>
    <property type="project" value="InterPro"/>
</dbReference>
<feature type="transmembrane region" description="Helical" evidence="4">
    <location>
        <begin position="44"/>
        <end position="67"/>
    </location>
</feature>
<dbReference type="AlphaFoldDB" id="A0A7C8BS91"/>
<evidence type="ECO:0000256" key="3">
    <source>
        <dbReference type="ARBA" id="ARBA00023163"/>
    </source>
</evidence>
<keyword evidence="3" id="KW-0804">Transcription</keyword>
<dbReference type="PANTHER" id="PTHR44688">
    <property type="entry name" value="DNA-BINDING TRANSCRIPTIONAL ACTIVATOR DEVR_DOSR"/>
    <property type="match status" value="1"/>
</dbReference>
<gene>
    <name evidence="6" type="ORF">F8D48_01065</name>
</gene>
<keyword evidence="4" id="KW-0472">Membrane</keyword>
<sequence>MTLGDVLDRRVWGLALMLAWQFITFFSPAIHYSTRNDVSHFNSVVGYSSLGLVAVLLVAAGQAGVFSRAMGRPVLRWAAPVALVLSTIVLAIVDVSEVFRQPWCSIAAAISGVGLGVLYLAWGDVLRRLNIVEVTVKTASAFLLAAVLFALTVMLPKLAAVVITGALPIGVGAILFQGLGVWRTTEEVGKPALHQGAFSVRAVFSLGVLSLAGSFARSFFLAGTPIVSDGSYPWLFLMATIGAIVIVCGPLLSATSPDFAAAYKTSVFALGFVMLLLPLLEPGSFAADAAGVVTYCVVMLLMWVVLARLTGLYGLSPLFAFGIGWASCTAGLLAGTFGGALVLSTVAVTPRLLSLVTLLCVCLLFFAYLFLFTESTMARLLGGGRFGRRPFRERCHQLRVDFNLTEREEEVLVLVAKGRSTPRIREELGLTAGTVNAHLSHLYRKLDVHDRQELIDLVESER</sequence>
<accession>A0A7C8BS91</accession>
<feature type="domain" description="HTH luxR-type" evidence="5">
    <location>
        <begin position="397"/>
        <end position="462"/>
    </location>
</feature>
<dbReference type="GO" id="GO:0003677">
    <property type="term" value="F:DNA binding"/>
    <property type="evidence" value="ECO:0007669"/>
    <property type="project" value="UniProtKB-KW"/>
</dbReference>
<evidence type="ECO:0000313" key="7">
    <source>
        <dbReference type="Proteomes" id="UP000479639"/>
    </source>
</evidence>
<evidence type="ECO:0000259" key="5">
    <source>
        <dbReference type="PROSITE" id="PS50043"/>
    </source>
</evidence>
<evidence type="ECO:0000256" key="2">
    <source>
        <dbReference type="ARBA" id="ARBA00023125"/>
    </source>
</evidence>
<evidence type="ECO:0000256" key="4">
    <source>
        <dbReference type="SAM" id="Phobius"/>
    </source>
</evidence>
<protein>
    <submittedName>
        <fullName evidence="6">Helix-turn-helix transcriptional regulator</fullName>
    </submittedName>
</protein>
<feature type="transmembrane region" description="Helical" evidence="4">
    <location>
        <begin position="105"/>
        <end position="122"/>
    </location>
</feature>
<dbReference type="SMART" id="SM00421">
    <property type="entry name" value="HTH_LUXR"/>
    <property type="match status" value="1"/>
</dbReference>
<proteinExistence type="predicted"/>
<evidence type="ECO:0000256" key="1">
    <source>
        <dbReference type="ARBA" id="ARBA00023015"/>
    </source>
</evidence>
<feature type="transmembrane region" description="Helical" evidence="4">
    <location>
        <begin position="234"/>
        <end position="254"/>
    </location>
</feature>
<dbReference type="SUPFAM" id="SSF46894">
    <property type="entry name" value="C-terminal effector domain of the bipartite response regulators"/>
    <property type="match status" value="1"/>
</dbReference>